<name>A0A6H2A1N2_9ZZZZ</name>
<organism evidence="1">
    <name type="scientific">viral metagenome</name>
    <dbReference type="NCBI Taxonomy" id="1070528"/>
    <lineage>
        <taxon>unclassified sequences</taxon>
        <taxon>metagenomes</taxon>
        <taxon>organismal metagenomes</taxon>
    </lineage>
</organism>
<evidence type="ECO:0000313" key="1">
    <source>
        <dbReference type="EMBL" id="QJA53477.1"/>
    </source>
</evidence>
<gene>
    <name evidence="3" type="ORF">MM415A00428_0028</name>
    <name evidence="2" type="ORF">MM415B01127_0008</name>
    <name evidence="1" type="ORF">TM448A03580_0013</name>
</gene>
<evidence type="ECO:0000313" key="2">
    <source>
        <dbReference type="EMBL" id="QJA60331.1"/>
    </source>
</evidence>
<dbReference type="EMBL" id="MT141405">
    <property type="protein sequence ID" value="QJA60331.1"/>
    <property type="molecule type" value="Genomic_DNA"/>
</dbReference>
<dbReference type="EMBL" id="MT144424">
    <property type="protein sequence ID" value="QJA53477.1"/>
    <property type="molecule type" value="Genomic_DNA"/>
</dbReference>
<sequence>MNINALDINIDIKRNIYYLSIISLEIGRWHGDLFYIGKFGDMWEFDFLFLRTLYDNCKLGQ</sequence>
<reference evidence="1" key="1">
    <citation type="submission" date="2020-03" db="EMBL/GenBank/DDBJ databases">
        <title>The deep terrestrial virosphere.</title>
        <authorList>
            <person name="Holmfeldt K."/>
            <person name="Nilsson E."/>
            <person name="Simone D."/>
            <person name="Lopez-Fernandez M."/>
            <person name="Wu X."/>
            <person name="de Brujin I."/>
            <person name="Lundin D."/>
            <person name="Andersson A."/>
            <person name="Bertilsson S."/>
            <person name="Dopson M."/>
        </authorList>
    </citation>
    <scope>NUCLEOTIDE SEQUENCE</scope>
    <source>
        <strain evidence="3">MM415A00428</strain>
        <strain evidence="2">MM415B01127</strain>
        <strain evidence="1">TM448A03580</strain>
    </source>
</reference>
<proteinExistence type="predicted"/>
<dbReference type="EMBL" id="MT142484">
    <property type="protein sequence ID" value="QJA82310.1"/>
    <property type="molecule type" value="Genomic_DNA"/>
</dbReference>
<dbReference type="AlphaFoldDB" id="A0A6H2A1N2"/>
<protein>
    <submittedName>
        <fullName evidence="1">Uncharacterized protein</fullName>
    </submittedName>
</protein>
<accession>A0A6H2A1N2</accession>
<evidence type="ECO:0000313" key="3">
    <source>
        <dbReference type="EMBL" id="QJA82310.1"/>
    </source>
</evidence>